<name>A0A3D4V6P8_9BACT</name>
<dbReference type="SUPFAM" id="SSF109854">
    <property type="entry name" value="DinB/YfiT-like putative metalloenzymes"/>
    <property type="match status" value="1"/>
</dbReference>
<dbReference type="EMBL" id="DPIY01000006">
    <property type="protein sequence ID" value="HCT56771.1"/>
    <property type="molecule type" value="Genomic_DNA"/>
</dbReference>
<gene>
    <name evidence="1" type="ORF">DGD08_06110</name>
</gene>
<proteinExistence type="predicted"/>
<protein>
    <recommendedName>
        <fullName evidence="3">DinB family protein</fullName>
    </recommendedName>
</protein>
<comment type="caution">
    <text evidence="1">The sequence shown here is derived from an EMBL/GenBank/DDBJ whole genome shotgun (WGS) entry which is preliminary data.</text>
</comment>
<dbReference type="InterPro" id="IPR034660">
    <property type="entry name" value="DinB/YfiT-like"/>
</dbReference>
<dbReference type="Proteomes" id="UP000264071">
    <property type="component" value="Unassembled WGS sequence"/>
</dbReference>
<evidence type="ECO:0000313" key="2">
    <source>
        <dbReference type="Proteomes" id="UP000264071"/>
    </source>
</evidence>
<dbReference type="OMA" id="YRMQLFL"/>
<dbReference type="AlphaFoldDB" id="A0A3D4V6P8"/>
<evidence type="ECO:0008006" key="3">
    <source>
        <dbReference type="Google" id="ProtNLM"/>
    </source>
</evidence>
<evidence type="ECO:0000313" key="1">
    <source>
        <dbReference type="EMBL" id="HCT56771.1"/>
    </source>
</evidence>
<dbReference type="Gene3D" id="1.20.120.450">
    <property type="entry name" value="dinb family like domain"/>
    <property type="match status" value="1"/>
</dbReference>
<accession>A0A3D4V6P8</accession>
<sequence length="189" mass="20692">MTDHQLAGIPIHQPLVTLARITMVLSKDELVGLLTHEVNVLRHLITKIDATSVDYRPTDSQRSSIELVRYLVMQGPAIVQAIKTGTFDGKAWGAAQAAVDAKDLAALDAELAEQSAWYADHVGAMTDEEMRGVIQLFGPPGTRGTHFVNLVLANYAAYRTQLFCYLKLCGRTELTTSNLWAGMDPKPKA</sequence>
<reference evidence="1 2" key="1">
    <citation type="journal article" date="2018" name="Nat. Biotechnol.">
        <title>A standardized bacterial taxonomy based on genome phylogeny substantially revises the tree of life.</title>
        <authorList>
            <person name="Parks D.H."/>
            <person name="Chuvochina M."/>
            <person name="Waite D.W."/>
            <person name="Rinke C."/>
            <person name="Skarshewski A."/>
            <person name="Chaumeil P.A."/>
            <person name="Hugenholtz P."/>
        </authorList>
    </citation>
    <scope>NUCLEOTIDE SEQUENCE [LARGE SCALE GENOMIC DNA]</scope>
    <source>
        <strain evidence="1">UBA8844</strain>
    </source>
</reference>
<organism evidence="1 2">
    <name type="scientific">Gemmatimonas aurantiaca</name>
    <dbReference type="NCBI Taxonomy" id="173480"/>
    <lineage>
        <taxon>Bacteria</taxon>
        <taxon>Pseudomonadati</taxon>
        <taxon>Gemmatimonadota</taxon>
        <taxon>Gemmatimonadia</taxon>
        <taxon>Gemmatimonadales</taxon>
        <taxon>Gemmatimonadaceae</taxon>
        <taxon>Gemmatimonas</taxon>
    </lineage>
</organism>